<dbReference type="InterPro" id="IPR036388">
    <property type="entry name" value="WH-like_DNA-bd_sf"/>
</dbReference>
<keyword evidence="3" id="KW-0804">Transcription</keyword>
<dbReference type="PANTHER" id="PTHR33154:SF18">
    <property type="entry name" value="ARSENICAL RESISTANCE OPERON REPRESSOR"/>
    <property type="match status" value="1"/>
</dbReference>
<dbReference type="InterPro" id="IPR011991">
    <property type="entry name" value="ArsR-like_HTH"/>
</dbReference>
<dbReference type="Gene3D" id="1.10.10.10">
    <property type="entry name" value="Winged helix-like DNA-binding domain superfamily/Winged helix DNA-binding domain"/>
    <property type="match status" value="1"/>
</dbReference>
<sequence length="350" mass="40924">MHLLDWGMERHTYQVRWDQSLLWETVLGIAAVTYTEIHPTLETTTSYWKNSSQSFSNTLQLTLEEAKQHNLWKTLLHLVFYSQSHDVKAFLEWMQRLDPKIFRYHALPYLGEEWEDARKQAAQGDEVAVTTLVQAGKQNPMFPSYIRHMTEVEIDPLKEKLNLLVEHWYQEVIAPHASWLNEILEREIHSRESRMESLTSEQIVEELTGIAYTPEPSVYEVVLIPHIVYRPWTIQGSAQGTRIFYYPVSDESLFVKEDPYAPPSTLIRFHKALGDEKRLRILKMLQQKHRSLQELAEGMNLPKTTVHHHLRMLRSAHLVELNGNQFCIGMRGLERGGRGLQAFLEKEDVL</sequence>
<dbReference type="PRINTS" id="PR00778">
    <property type="entry name" value="HTHARSR"/>
</dbReference>
<dbReference type="AlphaFoldDB" id="A0A1I6RJ58"/>
<evidence type="ECO:0000259" key="4">
    <source>
        <dbReference type="PROSITE" id="PS50987"/>
    </source>
</evidence>
<dbReference type="CDD" id="cd00090">
    <property type="entry name" value="HTH_ARSR"/>
    <property type="match status" value="1"/>
</dbReference>
<gene>
    <name evidence="5" type="ORF">SAMN05444972_105125</name>
</gene>
<dbReference type="GO" id="GO:0003677">
    <property type="term" value="F:DNA binding"/>
    <property type="evidence" value="ECO:0007669"/>
    <property type="project" value="UniProtKB-KW"/>
</dbReference>
<name>A0A1I6RJ58_9BACL</name>
<keyword evidence="6" id="KW-1185">Reference proteome</keyword>
<feature type="domain" description="HTH arsR-type" evidence="4">
    <location>
        <begin position="255"/>
        <end position="350"/>
    </location>
</feature>
<keyword evidence="1" id="KW-0805">Transcription regulation</keyword>
<organism evidence="5 6">
    <name type="scientific">Marininema halotolerans</name>
    <dbReference type="NCBI Taxonomy" id="1155944"/>
    <lineage>
        <taxon>Bacteria</taxon>
        <taxon>Bacillati</taxon>
        <taxon>Bacillota</taxon>
        <taxon>Bacilli</taxon>
        <taxon>Bacillales</taxon>
        <taxon>Thermoactinomycetaceae</taxon>
        <taxon>Marininema</taxon>
    </lineage>
</organism>
<evidence type="ECO:0000256" key="2">
    <source>
        <dbReference type="ARBA" id="ARBA00023125"/>
    </source>
</evidence>
<protein>
    <submittedName>
        <fullName evidence="5">Helix-turn-helix domain-containing protein</fullName>
    </submittedName>
</protein>
<dbReference type="RefSeq" id="WP_176391970.1">
    <property type="nucleotide sequence ID" value="NZ_FPAA01000005.1"/>
</dbReference>
<dbReference type="InterPro" id="IPR036390">
    <property type="entry name" value="WH_DNA-bd_sf"/>
</dbReference>
<dbReference type="Pfam" id="PF01022">
    <property type="entry name" value="HTH_5"/>
    <property type="match status" value="1"/>
</dbReference>
<evidence type="ECO:0000256" key="1">
    <source>
        <dbReference type="ARBA" id="ARBA00023015"/>
    </source>
</evidence>
<dbReference type="SUPFAM" id="SSF46785">
    <property type="entry name" value="Winged helix' DNA-binding domain"/>
    <property type="match status" value="1"/>
</dbReference>
<evidence type="ECO:0000313" key="6">
    <source>
        <dbReference type="Proteomes" id="UP000198660"/>
    </source>
</evidence>
<keyword evidence="2" id="KW-0238">DNA-binding</keyword>
<evidence type="ECO:0000256" key="3">
    <source>
        <dbReference type="ARBA" id="ARBA00023163"/>
    </source>
</evidence>
<proteinExistence type="predicted"/>
<accession>A0A1I6RJ58</accession>
<dbReference type="SMART" id="SM00418">
    <property type="entry name" value="HTH_ARSR"/>
    <property type="match status" value="1"/>
</dbReference>
<dbReference type="InterPro" id="IPR001845">
    <property type="entry name" value="HTH_ArsR_DNA-bd_dom"/>
</dbReference>
<dbReference type="PROSITE" id="PS50987">
    <property type="entry name" value="HTH_ARSR_2"/>
    <property type="match status" value="1"/>
</dbReference>
<dbReference type="GO" id="GO:0003700">
    <property type="term" value="F:DNA-binding transcription factor activity"/>
    <property type="evidence" value="ECO:0007669"/>
    <property type="project" value="InterPro"/>
</dbReference>
<reference evidence="6" key="1">
    <citation type="submission" date="2016-10" db="EMBL/GenBank/DDBJ databases">
        <authorList>
            <person name="Varghese N."/>
            <person name="Submissions S."/>
        </authorList>
    </citation>
    <scope>NUCLEOTIDE SEQUENCE [LARGE SCALE GENOMIC DNA]</scope>
    <source>
        <strain evidence="6">DSM 45789</strain>
    </source>
</reference>
<dbReference type="Proteomes" id="UP000198660">
    <property type="component" value="Unassembled WGS sequence"/>
</dbReference>
<dbReference type="PANTHER" id="PTHR33154">
    <property type="entry name" value="TRANSCRIPTIONAL REGULATOR, ARSR FAMILY"/>
    <property type="match status" value="1"/>
</dbReference>
<evidence type="ECO:0000313" key="5">
    <source>
        <dbReference type="EMBL" id="SFS64676.1"/>
    </source>
</evidence>
<dbReference type="InterPro" id="IPR051081">
    <property type="entry name" value="HTH_MetalResp_TranReg"/>
</dbReference>
<dbReference type="EMBL" id="FPAA01000005">
    <property type="protein sequence ID" value="SFS64676.1"/>
    <property type="molecule type" value="Genomic_DNA"/>
</dbReference>